<name>A2SCU8_METPP</name>
<dbReference type="RefSeq" id="WP_011828025.1">
    <property type="nucleotide sequence ID" value="NC_008825.1"/>
</dbReference>
<dbReference type="InterPro" id="IPR036513">
    <property type="entry name" value="STAS_dom_sf"/>
</dbReference>
<evidence type="ECO:0000313" key="7">
    <source>
        <dbReference type="EMBL" id="ABM93387.1"/>
    </source>
</evidence>
<evidence type="ECO:0000256" key="4">
    <source>
        <dbReference type="ARBA" id="ARBA00023136"/>
    </source>
</evidence>
<evidence type="ECO:0000256" key="1">
    <source>
        <dbReference type="ARBA" id="ARBA00004141"/>
    </source>
</evidence>
<dbReference type="HOGENOM" id="CLU_003182_13_1_4"/>
<dbReference type="GO" id="GO:0055085">
    <property type="term" value="P:transmembrane transport"/>
    <property type="evidence" value="ECO:0007669"/>
    <property type="project" value="InterPro"/>
</dbReference>
<dbReference type="eggNOG" id="COG0659">
    <property type="taxonomic scope" value="Bacteria"/>
</dbReference>
<dbReference type="Gene3D" id="3.30.750.24">
    <property type="entry name" value="STAS domain"/>
    <property type="match status" value="1"/>
</dbReference>
<feature type="transmembrane region" description="Helical" evidence="5">
    <location>
        <begin position="142"/>
        <end position="166"/>
    </location>
</feature>
<feature type="transmembrane region" description="Helical" evidence="5">
    <location>
        <begin position="186"/>
        <end position="205"/>
    </location>
</feature>
<protein>
    <submittedName>
        <fullName evidence="7">Sulfate transporter</fullName>
    </submittedName>
</protein>
<keyword evidence="2 5" id="KW-0812">Transmembrane</keyword>
<gene>
    <name evidence="7" type="primary">sulP</name>
    <name evidence="7" type="ordered locus">Mpe_A0425</name>
</gene>
<keyword evidence="8" id="KW-1185">Reference proteome</keyword>
<dbReference type="Pfam" id="PF00916">
    <property type="entry name" value="Sulfate_transp"/>
    <property type="match status" value="1"/>
</dbReference>
<dbReference type="InterPro" id="IPR011547">
    <property type="entry name" value="SLC26A/SulP_dom"/>
</dbReference>
<feature type="transmembrane region" description="Helical" evidence="5">
    <location>
        <begin position="267"/>
        <end position="286"/>
    </location>
</feature>
<feature type="domain" description="STAS" evidence="6">
    <location>
        <begin position="455"/>
        <end position="569"/>
    </location>
</feature>
<evidence type="ECO:0000313" key="8">
    <source>
        <dbReference type="Proteomes" id="UP000000366"/>
    </source>
</evidence>
<dbReference type="Pfam" id="PF01740">
    <property type="entry name" value="STAS"/>
    <property type="match status" value="1"/>
</dbReference>
<dbReference type="STRING" id="420662.Mpe_A0425"/>
<evidence type="ECO:0000256" key="5">
    <source>
        <dbReference type="SAM" id="Phobius"/>
    </source>
</evidence>
<feature type="transmembrane region" description="Helical" evidence="5">
    <location>
        <begin position="34"/>
        <end position="55"/>
    </location>
</feature>
<proteinExistence type="predicted"/>
<keyword evidence="3 5" id="KW-1133">Transmembrane helix</keyword>
<dbReference type="InterPro" id="IPR001902">
    <property type="entry name" value="SLC26A/SulP_fam"/>
</dbReference>
<feature type="transmembrane region" description="Helical" evidence="5">
    <location>
        <begin position="397"/>
        <end position="427"/>
    </location>
</feature>
<feature type="transmembrane region" description="Helical" evidence="5">
    <location>
        <begin position="212"/>
        <end position="231"/>
    </location>
</feature>
<sequence length="601" mass="63994">MSSPAAPAAGPPWLQRCFGPWVRLVSRETLRADLLAGLLGAVLVLPQGIAFASLAGLPPQYGLATAILPCIVAALFGSSLHVMSGPTNANSLALAAMLTPLAWVRSPDYIELALTVTLLVGVMQTLIGALRLGSIANFISPAALLGFTAGASVLIALHALPDLLGMSSGTGLRPMLEALWQRPLEVVHLGSLVVGVVALAVTLAVRHWQRRWPALLLGLAAGTLVAVLLNAGHEDGTFWHVEQIGEVPLPWPRWHWPDIDISRLRDLVSIAFALTLVALAQSISIAKAVAARSGQRIDANREFLGQGLSNVVGGLTSAYVSCGSLNRSIPNLEAGARTPLASVFSAGLLLLLVLVSAPLLALIPNAAIAAVLLPVAWNLLDLPGWRRLMRLERSDFAIAAATAVATVSLRLEIAILLGSILSLSSYLQRTARPAMRTMGFDSVAPDRPFVVLDGQTEALPECPQLKLLRMEGAVYFGAAQHVSDTLHHLRAAPAAPRHLLVMSKSMNFIDPAGAQVWDEELRARRADGGDLYFHRPRPPVLELWERSGFLDALGRDHVFSDKHSAIARIVPRLDPAICVGCKVRIFGECARQPGAPPAPEI</sequence>
<organism evidence="7 8">
    <name type="scientific">Methylibium petroleiphilum (strain ATCC BAA-1232 / LMG 22953 / PM1)</name>
    <dbReference type="NCBI Taxonomy" id="420662"/>
    <lineage>
        <taxon>Bacteria</taxon>
        <taxon>Pseudomonadati</taxon>
        <taxon>Pseudomonadota</taxon>
        <taxon>Betaproteobacteria</taxon>
        <taxon>Burkholderiales</taxon>
        <taxon>Sphaerotilaceae</taxon>
        <taxon>Methylibium</taxon>
    </lineage>
</organism>
<dbReference type="GO" id="GO:0016020">
    <property type="term" value="C:membrane"/>
    <property type="evidence" value="ECO:0007669"/>
    <property type="project" value="UniProtKB-SubCell"/>
</dbReference>
<dbReference type="PANTHER" id="PTHR11814">
    <property type="entry name" value="SULFATE TRANSPORTER"/>
    <property type="match status" value="1"/>
</dbReference>
<evidence type="ECO:0000256" key="2">
    <source>
        <dbReference type="ARBA" id="ARBA00022692"/>
    </source>
</evidence>
<accession>A2SCU8</accession>
<feature type="transmembrane region" description="Helical" evidence="5">
    <location>
        <begin position="61"/>
        <end position="82"/>
    </location>
</feature>
<dbReference type="InterPro" id="IPR002645">
    <property type="entry name" value="STAS_dom"/>
</dbReference>
<dbReference type="SUPFAM" id="SSF52091">
    <property type="entry name" value="SpoIIaa-like"/>
    <property type="match status" value="1"/>
</dbReference>
<dbReference type="PROSITE" id="PS50801">
    <property type="entry name" value="STAS"/>
    <property type="match status" value="1"/>
</dbReference>
<dbReference type="KEGG" id="mpt:Mpe_A0425"/>
<comment type="subcellular location">
    <subcellularLocation>
        <location evidence="1">Membrane</location>
        <topology evidence="1">Multi-pass membrane protein</topology>
    </subcellularLocation>
</comment>
<dbReference type="EMBL" id="CP000555">
    <property type="protein sequence ID" value="ABM93387.1"/>
    <property type="molecule type" value="Genomic_DNA"/>
</dbReference>
<feature type="transmembrane region" description="Helical" evidence="5">
    <location>
        <begin position="112"/>
        <end position="130"/>
    </location>
</feature>
<dbReference type="AlphaFoldDB" id="A2SCU8"/>
<reference evidence="7 8" key="1">
    <citation type="journal article" date="2007" name="J. Bacteriol.">
        <title>Whole-genome analysis of the methyl tert-butyl ether-degrading beta-proteobacterium Methylibium petroleiphilum PM1.</title>
        <authorList>
            <person name="Kane S.R."/>
            <person name="Chakicherla A.Y."/>
            <person name="Chain P.S.G."/>
            <person name="Schmidt R."/>
            <person name="Shin M.W."/>
            <person name="Legler T.C."/>
            <person name="Scow K.M."/>
            <person name="Larimer F.W."/>
            <person name="Lucas S.M."/>
            <person name="Richardson P.M."/>
            <person name="Hristova K.R."/>
        </authorList>
    </citation>
    <scope>NUCLEOTIDE SEQUENCE [LARGE SCALE GENOMIC DNA]</scope>
    <source>
        <strain evidence="8">ATCC BAA-1232 / LMG 22953 / PM1</strain>
    </source>
</reference>
<evidence type="ECO:0000259" key="6">
    <source>
        <dbReference type="PROSITE" id="PS50801"/>
    </source>
</evidence>
<evidence type="ECO:0000256" key="3">
    <source>
        <dbReference type="ARBA" id="ARBA00022989"/>
    </source>
</evidence>
<dbReference type="Proteomes" id="UP000000366">
    <property type="component" value="Chromosome"/>
</dbReference>
<dbReference type="CDD" id="cd07042">
    <property type="entry name" value="STAS_SulP_like_sulfate_transporter"/>
    <property type="match status" value="1"/>
</dbReference>
<keyword evidence="4 5" id="KW-0472">Membrane</keyword>
<feature type="transmembrane region" description="Helical" evidence="5">
    <location>
        <begin position="347"/>
        <end position="377"/>
    </location>
</feature>